<dbReference type="RefSeq" id="YP_010678181.1">
    <property type="nucleotide sequence ID" value="NC_071031.1"/>
</dbReference>
<dbReference type="GeneID" id="77954572"/>
<sequence>MPATKTAALTHRDVIEDALGTLATWLPGYDDRDPQHRIRLIEERDRSLVLTYEPRDGEPRKFILGVSLVEVKDGT</sequence>
<accession>A0AA94X086</accession>
<dbReference type="EMBL" id="OK040777">
    <property type="protein sequence ID" value="UDL14670.1"/>
    <property type="molecule type" value="Genomic_DNA"/>
</dbReference>
<organism evidence="1 2">
    <name type="scientific">Arthrobacter phage KeAlii</name>
    <dbReference type="NCBI Taxonomy" id="2885973"/>
    <lineage>
        <taxon>Viruses</taxon>
        <taxon>Duplodnaviria</taxon>
        <taxon>Heunggongvirae</taxon>
        <taxon>Uroviricota</taxon>
        <taxon>Caudoviricetes</taxon>
        <taxon>Casidaviridae</taxon>
        <taxon>Manhattanvirus</taxon>
        <taxon>Manhattanvirus kealii</taxon>
    </lineage>
</organism>
<name>A0AA94X086_9CAUD</name>
<dbReference type="KEGG" id="vg:77954572"/>
<protein>
    <submittedName>
        <fullName evidence="1">Uncharacterized protein</fullName>
    </submittedName>
</protein>
<reference evidence="1" key="1">
    <citation type="submission" date="2024-06" db="EMBL/GenBank/DDBJ databases">
        <authorList>
            <person name="Valenzuela N."/>
            <person name="Pablo J."/>
            <person name="Strother B."/>
            <person name="Cravalho Y."/>
            <person name="Barto Z."/>
            <person name="Kane C."/>
            <person name="Chong R.A."/>
            <person name="Kawasaki K."/>
            <person name="Cruz S."/>
            <person name="Porter M.L."/>
            <person name="Pearce R."/>
            <person name="Hohenstein G."/>
            <person name="Li K."/>
            <person name="Kaniho J."/>
            <person name="Sadones M."/>
            <person name="Hamlin F."/>
            <person name="Daniels M."/>
            <person name="McKee K."/>
            <person name="Furlong K.P."/>
            <person name="Rudner A.D."/>
            <person name="Beyer A.R."/>
            <person name="Edgington N.P."/>
            <person name="Freise A.C."/>
            <person name="Garcia Costas A.M."/>
            <person name="Gibb B.P."/>
            <person name="Klyczek K.K."/>
            <person name="Swerdlow S.J."/>
            <person name="Garlena R.A."/>
            <person name="Russell D.A."/>
            <person name="Jacobs-Sera D."/>
            <person name="Hatfull G.F."/>
        </authorList>
    </citation>
    <scope>NUCLEOTIDE SEQUENCE</scope>
</reference>
<proteinExistence type="predicted"/>
<keyword evidence="2" id="KW-1185">Reference proteome</keyword>
<evidence type="ECO:0000313" key="1">
    <source>
        <dbReference type="EMBL" id="UDL14670.1"/>
    </source>
</evidence>
<evidence type="ECO:0000313" key="2">
    <source>
        <dbReference type="Proteomes" id="UP000827862"/>
    </source>
</evidence>
<gene>
    <name evidence="1" type="primary">64</name>
    <name evidence="1" type="ORF">SEA_KEALII_64</name>
</gene>
<dbReference type="Proteomes" id="UP000827862">
    <property type="component" value="Segment"/>
</dbReference>